<dbReference type="RefSeq" id="WP_107001647.1">
    <property type="nucleotide sequence ID" value="NZ_PYLO01000005.1"/>
</dbReference>
<organism evidence="4 5">
    <name type="scientific">Clostridium fessum</name>
    <dbReference type="NCBI Taxonomy" id="2126740"/>
    <lineage>
        <taxon>Bacteria</taxon>
        <taxon>Bacillati</taxon>
        <taxon>Bacillota</taxon>
        <taxon>Clostridia</taxon>
        <taxon>Eubacteriales</taxon>
        <taxon>Clostridiaceae</taxon>
        <taxon>Clostridium</taxon>
    </lineage>
</organism>
<proteinExistence type="predicted"/>
<dbReference type="Gene3D" id="3.40.710.10">
    <property type="entry name" value="DD-peptidase/beta-lactamase superfamily"/>
    <property type="match status" value="1"/>
</dbReference>
<protein>
    <submittedName>
        <fullName evidence="4">Peptidoglycan glycosyltransferase</fullName>
    </submittedName>
</protein>
<evidence type="ECO:0000313" key="4">
    <source>
        <dbReference type="EMBL" id="PST36234.1"/>
    </source>
</evidence>
<dbReference type="Proteomes" id="UP000241048">
    <property type="component" value="Unassembled WGS sequence"/>
</dbReference>
<keyword evidence="1" id="KW-0812">Transmembrane</keyword>
<dbReference type="InterPro" id="IPR012338">
    <property type="entry name" value="Beta-lactam/transpept-like"/>
</dbReference>
<keyword evidence="5" id="KW-1185">Reference proteome</keyword>
<evidence type="ECO:0000259" key="2">
    <source>
        <dbReference type="Pfam" id="PF00905"/>
    </source>
</evidence>
<dbReference type="GO" id="GO:0005886">
    <property type="term" value="C:plasma membrane"/>
    <property type="evidence" value="ECO:0007669"/>
    <property type="project" value="TreeGrafter"/>
</dbReference>
<comment type="caution">
    <text evidence="4">The sequence shown here is derived from an EMBL/GenBank/DDBJ whole genome shotgun (WGS) entry which is preliminary data.</text>
</comment>
<dbReference type="InterPro" id="IPR036138">
    <property type="entry name" value="PBP_dimer_sf"/>
</dbReference>
<name>A0A2T3FLS9_9CLOT</name>
<dbReference type="Pfam" id="PF21922">
    <property type="entry name" value="PBP_dimer_2"/>
    <property type="match status" value="1"/>
</dbReference>
<dbReference type="Gene3D" id="3.90.1310.10">
    <property type="entry name" value="Penicillin-binding protein 2a (Domain 2)"/>
    <property type="match status" value="1"/>
</dbReference>
<dbReference type="GO" id="GO:0008658">
    <property type="term" value="F:penicillin binding"/>
    <property type="evidence" value="ECO:0007669"/>
    <property type="project" value="InterPro"/>
</dbReference>
<dbReference type="InterPro" id="IPR054120">
    <property type="entry name" value="PBPA_dimer"/>
</dbReference>
<evidence type="ECO:0000256" key="1">
    <source>
        <dbReference type="SAM" id="Phobius"/>
    </source>
</evidence>
<dbReference type="GO" id="GO:0071972">
    <property type="term" value="F:peptidoglycan L,D-transpeptidase activity"/>
    <property type="evidence" value="ECO:0007669"/>
    <property type="project" value="TreeGrafter"/>
</dbReference>
<dbReference type="SUPFAM" id="SSF56519">
    <property type="entry name" value="Penicillin binding protein dimerisation domain"/>
    <property type="match status" value="1"/>
</dbReference>
<evidence type="ECO:0000259" key="3">
    <source>
        <dbReference type="Pfam" id="PF21922"/>
    </source>
</evidence>
<dbReference type="PANTHER" id="PTHR30627:SF24">
    <property type="entry name" value="PENICILLIN-BINDING PROTEIN 4B"/>
    <property type="match status" value="1"/>
</dbReference>
<gene>
    <name evidence="4" type="ORF">C7U56_13475</name>
</gene>
<dbReference type="GO" id="GO:0016740">
    <property type="term" value="F:transferase activity"/>
    <property type="evidence" value="ECO:0007669"/>
    <property type="project" value="UniProtKB-KW"/>
</dbReference>
<sequence length="486" mass="53557">MRQKDEMERTENARARSNRHILWLTYGIAALFIAMAVYFGWFIQFKSENVIGSSYNARLDLLSDRVTRGSIMSNDKTVLAQTNVASDGSEKRYYPYDYLFVHSVGYSGKNGKTGLESLANFYLLSSHVNLIEKTINEFQGKKNLGDNVITTLDVDLQQTASDAIGKYRGAVIVMEPDTGKILTMVSQPNFNANLVDERWAELVSPDNTKAQLVNRATQGLYPPGSTFKMLTVLEYMKENPNTWQDYVYNCNGSYQNGDYTIKCYHGTAHGTQNLIQAFANSCNGAFAEIGMQINSEKFRALANQMLFNSELPYTLPYNQSTFSLDGSSDDWEKLQTAIGQGKTQITPLHNLMIVSAIANGGTLMKPYMIDHVENVGGQTVKKFLPSAYGTLMSANDAQFLTHLMSQVVEIGTGSAMRGGSYTVAGKTGSAEFETGKETHSWFVGFAPADKPKVAICVLAEESGSGGAVAAPIARQVLDRYFAKYGQ</sequence>
<keyword evidence="4" id="KW-0808">Transferase</keyword>
<dbReference type="Pfam" id="PF00905">
    <property type="entry name" value="Transpeptidase"/>
    <property type="match status" value="1"/>
</dbReference>
<dbReference type="AlphaFoldDB" id="A0A2T3FLS9"/>
<dbReference type="SUPFAM" id="SSF56601">
    <property type="entry name" value="beta-lactamase/transpeptidase-like"/>
    <property type="match status" value="1"/>
</dbReference>
<dbReference type="GO" id="GO:0071555">
    <property type="term" value="P:cell wall organization"/>
    <property type="evidence" value="ECO:0007669"/>
    <property type="project" value="TreeGrafter"/>
</dbReference>
<dbReference type="EMBL" id="PYLO01000005">
    <property type="protein sequence ID" value="PST36234.1"/>
    <property type="molecule type" value="Genomic_DNA"/>
</dbReference>
<dbReference type="InterPro" id="IPR001460">
    <property type="entry name" value="PCN-bd_Tpept"/>
</dbReference>
<feature type="transmembrane region" description="Helical" evidence="1">
    <location>
        <begin position="21"/>
        <end position="43"/>
    </location>
</feature>
<keyword evidence="1" id="KW-1133">Transmembrane helix</keyword>
<keyword evidence="1" id="KW-0472">Membrane</keyword>
<feature type="domain" description="Penicillin binding protein A dimerisation" evidence="3">
    <location>
        <begin position="68"/>
        <end position="148"/>
    </location>
</feature>
<accession>A0A2T3FLS9</accession>
<feature type="domain" description="Penicillin-binding protein transpeptidase" evidence="2">
    <location>
        <begin position="169"/>
        <end position="477"/>
    </location>
</feature>
<reference evidence="4 5" key="1">
    <citation type="submission" date="2018-03" db="EMBL/GenBank/DDBJ databases">
        <title>Lachnoclostridium SNUG30386 gen.nov., sp.nov., isolated from human faeces.</title>
        <authorList>
            <person name="Seo B."/>
            <person name="Jeon K."/>
            <person name="Ko G."/>
        </authorList>
    </citation>
    <scope>NUCLEOTIDE SEQUENCE [LARGE SCALE GENOMIC DNA]</scope>
    <source>
        <strain evidence="4 5">SNUG30386</strain>
    </source>
</reference>
<dbReference type="InterPro" id="IPR050515">
    <property type="entry name" value="Beta-lactam/transpept"/>
</dbReference>
<evidence type="ECO:0000313" key="5">
    <source>
        <dbReference type="Proteomes" id="UP000241048"/>
    </source>
</evidence>
<dbReference type="PANTHER" id="PTHR30627">
    <property type="entry name" value="PEPTIDOGLYCAN D,D-TRANSPEPTIDASE"/>
    <property type="match status" value="1"/>
</dbReference>